<evidence type="ECO:0000313" key="4">
    <source>
        <dbReference type="EMBL" id="CAG6394105.1"/>
    </source>
</evidence>
<protein>
    <recommendedName>
        <fullName evidence="3">DUF8094 domain-containing protein</fullName>
    </recommendedName>
</protein>
<dbReference type="InterPro" id="IPR058407">
    <property type="entry name" value="DUF8094"/>
</dbReference>
<reference evidence="4" key="1">
    <citation type="submission" date="2021-05" db="EMBL/GenBank/DDBJ databases">
        <authorList>
            <person name="Arsene-Ploetze F."/>
        </authorList>
    </citation>
    <scope>NUCLEOTIDE SEQUENCE</scope>
    <source>
        <strain evidence="4">DSM 42138</strain>
    </source>
</reference>
<proteinExistence type="predicted"/>
<organism evidence="4 5">
    <name type="scientific">Actinacidiphila cocklensis</name>
    <dbReference type="NCBI Taxonomy" id="887465"/>
    <lineage>
        <taxon>Bacteria</taxon>
        <taxon>Bacillati</taxon>
        <taxon>Actinomycetota</taxon>
        <taxon>Actinomycetes</taxon>
        <taxon>Kitasatosporales</taxon>
        <taxon>Streptomycetaceae</taxon>
        <taxon>Actinacidiphila</taxon>
    </lineage>
</organism>
<feature type="region of interest" description="Disordered" evidence="1">
    <location>
        <begin position="28"/>
        <end position="52"/>
    </location>
</feature>
<dbReference type="PROSITE" id="PS51257">
    <property type="entry name" value="PROKAR_LIPOPROTEIN"/>
    <property type="match status" value="1"/>
</dbReference>
<accession>A0A9W4DV46</accession>
<keyword evidence="5" id="KW-1185">Reference proteome</keyword>
<dbReference type="Proteomes" id="UP001152519">
    <property type="component" value="Unassembled WGS sequence"/>
</dbReference>
<evidence type="ECO:0000259" key="3">
    <source>
        <dbReference type="Pfam" id="PF26366"/>
    </source>
</evidence>
<feature type="compositionally biased region" description="Low complexity" evidence="1">
    <location>
        <begin position="30"/>
        <end position="42"/>
    </location>
</feature>
<dbReference type="AlphaFoldDB" id="A0A9W4DV46"/>
<dbReference type="EMBL" id="CAJSLV010000053">
    <property type="protein sequence ID" value="CAG6394105.1"/>
    <property type="molecule type" value="Genomic_DNA"/>
</dbReference>
<evidence type="ECO:0000256" key="2">
    <source>
        <dbReference type="SAM" id="SignalP"/>
    </source>
</evidence>
<keyword evidence="2" id="KW-0732">Signal</keyword>
<gene>
    <name evidence="4" type="ORF">SCOCK_240057</name>
</gene>
<dbReference type="Pfam" id="PF26366">
    <property type="entry name" value="DUF8094"/>
    <property type="match status" value="1"/>
</dbReference>
<feature type="signal peptide" evidence="2">
    <location>
        <begin position="1"/>
        <end position="19"/>
    </location>
</feature>
<evidence type="ECO:0000256" key="1">
    <source>
        <dbReference type="SAM" id="MobiDB-lite"/>
    </source>
</evidence>
<evidence type="ECO:0000313" key="5">
    <source>
        <dbReference type="Proteomes" id="UP001152519"/>
    </source>
</evidence>
<comment type="caution">
    <text evidence="4">The sequence shown here is derived from an EMBL/GenBank/DDBJ whole genome shotgun (WGS) entry which is preliminary data.</text>
</comment>
<feature type="chain" id="PRO_5040859003" description="DUF8094 domain-containing protein" evidence="2">
    <location>
        <begin position="20"/>
        <end position="353"/>
    </location>
</feature>
<name>A0A9W4DV46_9ACTN</name>
<dbReference type="RefSeq" id="WP_251490167.1">
    <property type="nucleotide sequence ID" value="NZ_CAJSLV010000053.1"/>
</dbReference>
<feature type="compositionally biased region" description="Basic and acidic residues" evidence="1">
    <location>
        <begin position="43"/>
        <end position="52"/>
    </location>
</feature>
<sequence>MNRRIVTIAVGLAATGLLAAGCGGGDGGDKPAASSSASTAPGKDGKDGKDGKTAAPIVTAAQAGAVLDGYEKVNNAANATQDGPKLGTVEGGALYQQSLAQYKQFPKYSAKVQADYRKPFTYVDRRFHIPDTGSWFMVDAEVSGGNFDKGDRQLMVFQQQTGGHWKMVLADNFTGAVPAVAKAADGAAVVVAPDATVGGTKLSALGSAVNDLRVSGGRKAGAVLADSAVRRDAVKEYTTRNDHWGAYKNCLRTDFEDAGTKWDSAYIKYPDTYAVKTADGGALVASTSYYVELEFSTRPETCSVVPGGNTTAYLHGDQNGVRSRYAGLNVISVPAAGRPVQLGGDVQLIGASS</sequence>
<feature type="domain" description="DUF8094" evidence="3">
    <location>
        <begin position="54"/>
        <end position="352"/>
    </location>
</feature>